<dbReference type="RefSeq" id="WP_218471389.1">
    <property type="nucleotide sequence ID" value="NZ_BAABJN010000006.1"/>
</dbReference>
<dbReference type="Proteomes" id="UP000694257">
    <property type="component" value="Chromosome"/>
</dbReference>
<name>A0ABX8RLL2_NOCIO</name>
<evidence type="ECO:0000313" key="1">
    <source>
        <dbReference type="EMBL" id="QXN90519.1"/>
    </source>
</evidence>
<keyword evidence="2" id="KW-1185">Reference proteome</keyword>
<gene>
    <name evidence="1" type="ORF">KV110_34860</name>
</gene>
<protein>
    <submittedName>
        <fullName evidence="1">Uncharacterized protein</fullName>
    </submittedName>
</protein>
<proteinExistence type="predicted"/>
<accession>A0ABX8RLL2</accession>
<evidence type="ECO:0000313" key="2">
    <source>
        <dbReference type="Proteomes" id="UP000694257"/>
    </source>
</evidence>
<reference evidence="1 2" key="1">
    <citation type="submission" date="2021-07" db="EMBL/GenBank/DDBJ databases">
        <title>Whole Genome Sequence of Nocardia Iowensis.</title>
        <authorList>
            <person name="Lamm A."/>
            <person name="Collins-Fairclough A.M."/>
            <person name="Bunk B."/>
            <person name="Sproer C."/>
        </authorList>
    </citation>
    <scope>NUCLEOTIDE SEQUENCE [LARGE SCALE GENOMIC DNA]</scope>
    <source>
        <strain evidence="1 2">NRRL 5646</strain>
    </source>
</reference>
<sequence length="83" mass="9798">MPEEIDGKIFRESHEVENPLSEEEKARIIEMAAEFNRIRDAIPPDQLRHLPDKYGDEDRLGTPKEAEYLAEVEERKKRGEYWG</sequence>
<dbReference type="EMBL" id="CP078145">
    <property type="protein sequence ID" value="QXN90519.1"/>
    <property type="molecule type" value="Genomic_DNA"/>
</dbReference>
<organism evidence="1 2">
    <name type="scientific">Nocardia iowensis</name>
    <dbReference type="NCBI Taxonomy" id="204891"/>
    <lineage>
        <taxon>Bacteria</taxon>
        <taxon>Bacillati</taxon>
        <taxon>Actinomycetota</taxon>
        <taxon>Actinomycetes</taxon>
        <taxon>Mycobacteriales</taxon>
        <taxon>Nocardiaceae</taxon>
        <taxon>Nocardia</taxon>
    </lineage>
</organism>